<dbReference type="CDD" id="cd06160">
    <property type="entry name" value="S2P-M50_like_2"/>
    <property type="match status" value="1"/>
</dbReference>
<evidence type="ECO:0000256" key="8">
    <source>
        <dbReference type="ARBA" id="ARBA00022833"/>
    </source>
</evidence>
<dbReference type="GO" id="GO:0016020">
    <property type="term" value="C:membrane"/>
    <property type="evidence" value="ECO:0007669"/>
    <property type="project" value="UniProtKB-SubCell"/>
</dbReference>
<proteinExistence type="inferred from homology"/>
<evidence type="ECO:0000256" key="3">
    <source>
        <dbReference type="ARBA" id="ARBA00007931"/>
    </source>
</evidence>
<protein>
    <recommendedName>
        <fullName evidence="13">Peptidase M50 domain-containing protein</fullName>
    </recommendedName>
</protein>
<evidence type="ECO:0000256" key="9">
    <source>
        <dbReference type="ARBA" id="ARBA00022989"/>
    </source>
</evidence>
<keyword evidence="9 12" id="KW-1133">Transmembrane helix</keyword>
<evidence type="ECO:0000259" key="13">
    <source>
        <dbReference type="Pfam" id="PF02163"/>
    </source>
</evidence>
<dbReference type="GO" id="GO:0008237">
    <property type="term" value="F:metallopeptidase activity"/>
    <property type="evidence" value="ECO:0007669"/>
    <property type="project" value="UniProtKB-KW"/>
</dbReference>
<dbReference type="PANTHER" id="PTHR39188">
    <property type="entry name" value="MEMBRANE-ASSOCIATED ZINC METALLOPROTEASE M50B"/>
    <property type="match status" value="1"/>
</dbReference>
<feature type="transmembrane region" description="Helical" evidence="12">
    <location>
        <begin position="132"/>
        <end position="151"/>
    </location>
</feature>
<feature type="transmembrane region" description="Helical" evidence="12">
    <location>
        <begin position="104"/>
        <end position="126"/>
    </location>
</feature>
<dbReference type="Pfam" id="PF02163">
    <property type="entry name" value="Peptidase_M50"/>
    <property type="match status" value="1"/>
</dbReference>
<sequence length="260" mass="27650">MKSKAGLIALAVKVGPKIVAVLAKLVKGLKVGKVGLAGTSMASYAYMFTWEFAAMIMFMLFVHESGHIWAMKRCGVKTKGIYFLPFVGGAAVADEEFPSRGAEVFIAIMGPIWGFALALLTGLVYVATENPLFAAAASWMAMVNLFNLLPINPLDGGRIMKSIAYSVHSRVGLVFLVIGIVASGFLAFKVGLGLFVFLLIVGGLELVFEYKRRTEHPAMNGATIFGSAIAYASVAGVLWGLMAHMEHIPGAAAAMELLKG</sequence>
<name>A0A0G1KS36_9BACT</name>
<keyword evidence="8" id="KW-0862">Zinc</keyword>
<accession>A0A0G1KS36</accession>
<comment type="subcellular location">
    <subcellularLocation>
        <location evidence="2">Membrane</location>
        <topology evidence="2">Multi-pass membrane protein</topology>
    </subcellularLocation>
</comment>
<evidence type="ECO:0000256" key="2">
    <source>
        <dbReference type="ARBA" id="ARBA00004141"/>
    </source>
</evidence>
<dbReference type="Proteomes" id="UP000034087">
    <property type="component" value="Unassembled WGS sequence"/>
</dbReference>
<evidence type="ECO:0000256" key="12">
    <source>
        <dbReference type="SAM" id="Phobius"/>
    </source>
</evidence>
<dbReference type="GO" id="GO:0006508">
    <property type="term" value="P:proteolysis"/>
    <property type="evidence" value="ECO:0007669"/>
    <property type="project" value="UniProtKB-KW"/>
</dbReference>
<evidence type="ECO:0000256" key="1">
    <source>
        <dbReference type="ARBA" id="ARBA00001947"/>
    </source>
</evidence>
<comment type="caution">
    <text evidence="14">The sequence shown here is derived from an EMBL/GenBank/DDBJ whole genome shotgun (WGS) entry which is preliminary data.</text>
</comment>
<evidence type="ECO:0000313" key="15">
    <source>
        <dbReference type="Proteomes" id="UP000034087"/>
    </source>
</evidence>
<evidence type="ECO:0000256" key="7">
    <source>
        <dbReference type="ARBA" id="ARBA00022801"/>
    </source>
</evidence>
<evidence type="ECO:0000313" key="14">
    <source>
        <dbReference type="EMBL" id="KKT59127.1"/>
    </source>
</evidence>
<keyword evidence="5 12" id="KW-0812">Transmembrane</keyword>
<keyword evidence="6" id="KW-0479">Metal-binding</keyword>
<feature type="transmembrane region" description="Helical" evidence="12">
    <location>
        <begin position="163"/>
        <end position="186"/>
    </location>
</feature>
<feature type="transmembrane region" description="Helical" evidence="12">
    <location>
        <begin position="192"/>
        <end position="210"/>
    </location>
</feature>
<organism evidence="14 15">
    <name type="scientific">Candidatus Giovannonibacteria bacterium GW2011_GWA1_44_25</name>
    <dbReference type="NCBI Taxonomy" id="1618645"/>
    <lineage>
        <taxon>Bacteria</taxon>
        <taxon>Candidatus Giovannoniibacteriota</taxon>
    </lineage>
</organism>
<feature type="transmembrane region" description="Helical" evidence="12">
    <location>
        <begin position="222"/>
        <end position="242"/>
    </location>
</feature>
<comment type="similarity">
    <text evidence="3">Belongs to the peptidase M50B family.</text>
</comment>
<evidence type="ECO:0000256" key="11">
    <source>
        <dbReference type="ARBA" id="ARBA00023136"/>
    </source>
</evidence>
<dbReference type="PANTHER" id="PTHR39188:SF3">
    <property type="entry name" value="STAGE IV SPORULATION PROTEIN FB"/>
    <property type="match status" value="1"/>
</dbReference>
<gene>
    <name evidence="14" type="ORF">UW53_C0021G0002</name>
</gene>
<feature type="domain" description="Peptidase M50" evidence="13">
    <location>
        <begin position="52"/>
        <end position="127"/>
    </location>
</feature>
<dbReference type="EMBL" id="LCIR01000021">
    <property type="protein sequence ID" value="KKT59127.1"/>
    <property type="molecule type" value="Genomic_DNA"/>
</dbReference>
<keyword evidence="4" id="KW-0645">Protease</keyword>
<feature type="transmembrane region" description="Helical" evidence="12">
    <location>
        <begin position="44"/>
        <end position="63"/>
    </location>
</feature>
<keyword evidence="10" id="KW-0482">Metalloprotease</keyword>
<evidence type="ECO:0000256" key="10">
    <source>
        <dbReference type="ARBA" id="ARBA00023049"/>
    </source>
</evidence>
<evidence type="ECO:0000256" key="5">
    <source>
        <dbReference type="ARBA" id="ARBA00022692"/>
    </source>
</evidence>
<dbReference type="AlphaFoldDB" id="A0A0G1KS36"/>
<comment type="cofactor">
    <cofactor evidence="1">
        <name>Zn(2+)</name>
        <dbReference type="ChEBI" id="CHEBI:29105"/>
    </cofactor>
</comment>
<dbReference type="InterPro" id="IPR008915">
    <property type="entry name" value="Peptidase_M50"/>
</dbReference>
<dbReference type="GO" id="GO:0046872">
    <property type="term" value="F:metal ion binding"/>
    <property type="evidence" value="ECO:0007669"/>
    <property type="project" value="UniProtKB-KW"/>
</dbReference>
<keyword evidence="11 12" id="KW-0472">Membrane</keyword>
<evidence type="ECO:0000256" key="6">
    <source>
        <dbReference type="ARBA" id="ARBA00022723"/>
    </source>
</evidence>
<reference evidence="14 15" key="1">
    <citation type="journal article" date="2015" name="Nature">
        <title>rRNA introns, odd ribosomes, and small enigmatic genomes across a large radiation of phyla.</title>
        <authorList>
            <person name="Brown C.T."/>
            <person name="Hug L.A."/>
            <person name="Thomas B.C."/>
            <person name="Sharon I."/>
            <person name="Castelle C.J."/>
            <person name="Singh A."/>
            <person name="Wilkins M.J."/>
            <person name="Williams K.H."/>
            <person name="Banfield J.F."/>
        </authorList>
    </citation>
    <scope>NUCLEOTIDE SEQUENCE [LARGE SCALE GENOMIC DNA]</scope>
</reference>
<evidence type="ECO:0000256" key="4">
    <source>
        <dbReference type="ARBA" id="ARBA00022670"/>
    </source>
</evidence>
<keyword evidence="7" id="KW-0378">Hydrolase</keyword>